<evidence type="ECO:0000256" key="11">
    <source>
        <dbReference type="ARBA" id="ARBA00023116"/>
    </source>
</evidence>
<dbReference type="Gene3D" id="2.170.16.10">
    <property type="entry name" value="Hedgehog/Intein (Hint) domain"/>
    <property type="match status" value="1"/>
</dbReference>
<dbReference type="InterPro" id="IPR008926">
    <property type="entry name" value="RNR_R1-su_N"/>
</dbReference>
<evidence type="ECO:0000256" key="14">
    <source>
        <dbReference type="ARBA" id="ARBA00025437"/>
    </source>
</evidence>
<dbReference type="Pfam" id="PF00317">
    <property type="entry name" value="Ribonuc_red_lgN"/>
    <property type="match status" value="1"/>
</dbReference>
<evidence type="ECO:0000256" key="7">
    <source>
        <dbReference type="ARBA" id="ARBA00022741"/>
    </source>
</evidence>
<dbReference type="Pfam" id="PF02867">
    <property type="entry name" value="Ribonuc_red_lgC"/>
    <property type="match status" value="1"/>
</dbReference>
<dbReference type="Proteomes" id="UP000184465">
    <property type="component" value="Unassembled WGS sequence"/>
</dbReference>
<evidence type="ECO:0000256" key="12">
    <source>
        <dbReference type="ARBA" id="ARBA00023157"/>
    </source>
</evidence>
<keyword evidence="13 16" id="KW-0170">Cobalt</keyword>
<dbReference type="Pfam" id="PF14890">
    <property type="entry name" value="Intein_splicing"/>
    <property type="match status" value="1"/>
</dbReference>
<dbReference type="GO" id="GO:0004748">
    <property type="term" value="F:ribonucleoside-diphosphate reductase activity, thioredoxin disulfide as acceptor"/>
    <property type="evidence" value="ECO:0007669"/>
    <property type="project" value="UniProtKB-EC"/>
</dbReference>
<dbReference type="RefSeq" id="WP_073148560.1">
    <property type="nucleotide sequence ID" value="NZ_FRAG01000014.1"/>
</dbReference>
<evidence type="ECO:0000256" key="1">
    <source>
        <dbReference type="ARBA" id="ARBA00001922"/>
    </source>
</evidence>
<dbReference type="AlphaFoldDB" id="A0A1M6N157"/>
<dbReference type="GO" id="GO:0009263">
    <property type="term" value="P:deoxyribonucleotide biosynthetic process"/>
    <property type="evidence" value="ECO:0007669"/>
    <property type="project" value="UniProtKB-KW"/>
</dbReference>
<dbReference type="InterPro" id="IPR004042">
    <property type="entry name" value="Intein_endonuc_central"/>
</dbReference>
<gene>
    <name evidence="18" type="ORF">SAMN02745912_01524</name>
</gene>
<comment type="similarity">
    <text evidence="2 16">Belongs to the ribonucleoside diphosphate reductase class-2 family.</text>
</comment>
<dbReference type="CDD" id="cd00081">
    <property type="entry name" value="Hint"/>
    <property type="match status" value="2"/>
</dbReference>
<sequence>MQLTLNSLTVLERRYLAKDEEGKIIESPEDLFRRVAHYIASAEKKYCESREIKDTEEKFYEIMTNLEFLPNSPTLMNAGRDLGQLAACFVLPVEDSMEGIFEAVKNAALIHKSGGGTGFSFTRLRGKGSTVASTGGVASGPISFMKVFNSATEAVKQGGKRRGANMGILRIDHPDILEFVKCKENNDELNNFNISVGLTEEFMKAVEENREYDLFDPRTKEPVGKLKAKEIFNTIVSMAWKNGEPGIVFLDRINRDNIVPEIGEIESTNPCLHPETFISTKNGLKKVKDLFEKYKNNDIEIITDNRVVNKKVQNNGREYYKNGVTLRKAKVFKTGIKKTLRIRLNNGQELKVTPEHKIFTTKEWIKAKDLQIGDEVLVQSGKGFWAEKDIIGEDLGLFLGWLIGDGWLTPDEKVIGMVFDSEEKYIMEKMQEIACLKGAGNGIVNQRENNTWQLLFKRKDFVNLIKICGVQAKKAHEKRVPNSIFTASEKTVSTFLNGLFSSDGTINYIDDNHRDIRLTSSSFKLLQDVQLLLLNFGVFSNIYNRSKEQPFKFKYTTKEGKEKLYDTKPYFELIINGNDICRFKDIIGNMVHIEKNNKLNKINRESRKNTKYISKVVEVIEEKETEVYDISEETTHSLIANGIVVHNCGEQPLLPFEACNLGSINLSKMIKEEDGKIEIDYDKLGEVVDLAVRFLDNVIDVNKYPLKEIEEMTKSNRKIGLGVMGFADMLVKLGIPYNSDKGVKVANDVMKFINERSKEQSSRLAEERGVFPNYHRSIFKDSSLKLRNGTTTTIAPTGSISIIAGTSSGIEPLFALCYYRNVMDDDKLIEVNPLFKEYLQKEGIYSEKLMEEVAEKGSIQDISEIPEYIKRIFVTAHDISPKWHIKMQSAFQNHVDNAVSKTVNFKHDATKEEVAKAYMLAYKLGCKGVTIYRDGSRDGQVLNIGKLKDNKEEEAAATDIKGIVPRSRPKTTMGITEKVKIGCGNLYITANYDEKGICEVFTNLGRAGGCPSQSEATSRLISIALRAGISAESIIEQLKGIRCHSTLMQRGKGDKGINVLSCPDAIGRTLEKVMNMNIIVDEKNISDIAREIEDEESKCLDNCSLCNLSDKCDNTYTNEISIGIEQSIDQGKNVSYCPECGASVEHEGGCVMCRSCGYSKCG</sequence>
<evidence type="ECO:0000256" key="15">
    <source>
        <dbReference type="ARBA" id="ARBA00047754"/>
    </source>
</evidence>
<dbReference type="GO" id="GO:0005524">
    <property type="term" value="F:ATP binding"/>
    <property type="evidence" value="ECO:0007669"/>
    <property type="project" value="InterPro"/>
</dbReference>
<feature type="domain" description="DOD-type homing endonuclease" evidence="17">
    <location>
        <begin position="398"/>
        <end position="538"/>
    </location>
</feature>
<dbReference type="GO" id="GO:0016539">
    <property type="term" value="P:intein-mediated protein splicing"/>
    <property type="evidence" value="ECO:0007669"/>
    <property type="project" value="InterPro"/>
</dbReference>
<dbReference type="InterPro" id="IPR004860">
    <property type="entry name" value="LAGLIDADG_dom"/>
</dbReference>
<comment type="catalytic activity">
    <reaction evidence="15 16">
        <text>a 2'-deoxyribonucleoside 5'-diphosphate + [thioredoxin]-disulfide + H2O = a ribonucleoside 5'-diphosphate + [thioredoxin]-dithiol</text>
        <dbReference type="Rhea" id="RHEA:23252"/>
        <dbReference type="Rhea" id="RHEA-COMP:10698"/>
        <dbReference type="Rhea" id="RHEA-COMP:10700"/>
        <dbReference type="ChEBI" id="CHEBI:15377"/>
        <dbReference type="ChEBI" id="CHEBI:29950"/>
        <dbReference type="ChEBI" id="CHEBI:50058"/>
        <dbReference type="ChEBI" id="CHEBI:57930"/>
        <dbReference type="ChEBI" id="CHEBI:73316"/>
        <dbReference type="EC" id="1.17.4.1"/>
    </reaction>
</comment>
<dbReference type="SMART" id="SM00306">
    <property type="entry name" value="HintN"/>
    <property type="match status" value="1"/>
</dbReference>
<dbReference type="InterPro" id="IPR036844">
    <property type="entry name" value="Hint_dom_sf"/>
</dbReference>
<evidence type="ECO:0000256" key="9">
    <source>
        <dbReference type="ARBA" id="ARBA00023000"/>
    </source>
</evidence>
<name>A0A1M6N157_PARC5</name>
<evidence type="ECO:0000256" key="16">
    <source>
        <dbReference type="RuleBase" id="RU364064"/>
    </source>
</evidence>
<evidence type="ECO:0000256" key="3">
    <source>
        <dbReference type="ARBA" id="ARBA00012274"/>
    </source>
</evidence>
<dbReference type="InterPro" id="IPR050862">
    <property type="entry name" value="RdRp_reductase_class-2"/>
</dbReference>
<dbReference type="Gene3D" id="3.20.70.20">
    <property type="match status" value="2"/>
</dbReference>
<keyword evidence="19" id="KW-1185">Reference proteome</keyword>
<evidence type="ECO:0000256" key="5">
    <source>
        <dbReference type="ARBA" id="ARBA00022628"/>
    </source>
</evidence>
<dbReference type="InterPro" id="IPR003587">
    <property type="entry name" value="Hint_dom_N"/>
</dbReference>
<dbReference type="PROSITE" id="PS50818">
    <property type="entry name" value="INTEIN_C_TER"/>
    <property type="match status" value="1"/>
</dbReference>
<dbReference type="InterPro" id="IPR006141">
    <property type="entry name" value="Intein_N"/>
</dbReference>
<dbReference type="Pfam" id="PF12637">
    <property type="entry name" value="TSCPD"/>
    <property type="match status" value="1"/>
</dbReference>
<keyword evidence="7 16" id="KW-0547">Nucleotide-binding</keyword>
<dbReference type="InterPro" id="IPR027434">
    <property type="entry name" value="Homing_endonucl"/>
</dbReference>
<evidence type="ECO:0000256" key="6">
    <source>
        <dbReference type="ARBA" id="ARBA00022634"/>
    </source>
</evidence>
<dbReference type="InterPro" id="IPR006142">
    <property type="entry name" value="INTEIN"/>
</dbReference>
<dbReference type="GO" id="GO:0071897">
    <property type="term" value="P:DNA biosynthetic process"/>
    <property type="evidence" value="ECO:0007669"/>
    <property type="project" value="UniProtKB-KW"/>
</dbReference>
<organism evidence="18 19">
    <name type="scientific">Paramaledivibacter caminithermalis (strain DSM 15212 / CIP 107654 / DViRD3)</name>
    <name type="common">Clostridium caminithermale</name>
    <dbReference type="NCBI Taxonomy" id="1121301"/>
    <lineage>
        <taxon>Bacteria</taxon>
        <taxon>Bacillati</taxon>
        <taxon>Bacillota</taxon>
        <taxon>Clostridia</taxon>
        <taxon>Peptostreptococcales</taxon>
        <taxon>Caminicellaceae</taxon>
        <taxon>Paramaledivibacter</taxon>
    </lineage>
</organism>
<dbReference type="SUPFAM" id="SSF51998">
    <property type="entry name" value="PFL-like glycyl radical enzymes"/>
    <property type="match status" value="1"/>
</dbReference>
<dbReference type="PANTHER" id="PTHR43371">
    <property type="entry name" value="VITAMIN B12-DEPENDENT RIBONUCLEOTIDE REDUCTASE"/>
    <property type="match status" value="1"/>
</dbReference>
<dbReference type="InterPro" id="IPR013344">
    <property type="entry name" value="RNR_NrdJ/NrdZ"/>
</dbReference>
<dbReference type="SMART" id="SM00305">
    <property type="entry name" value="HintC"/>
    <property type="match status" value="1"/>
</dbReference>
<dbReference type="SUPFAM" id="SSF51294">
    <property type="entry name" value="Hedgehog/intein (Hint) domain"/>
    <property type="match status" value="1"/>
</dbReference>
<evidence type="ECO:0000256" key="10">
    <source>
        <dbReference type="ARBA" id="ARBA00023002"/>
    </source>
</evidence>
<dbReference type="Gene3D" id="3.10.28.10">
    <property type="entry name" value="Homing endonucleases"/>
    <property type="match status" value="1"/>
</dbReference>
<keyword evidence="5 16" id="KW-0846">Cobalamin</keyword>
<evidence type="ECO:0000256" key="4">
    <source>
        <dbReference type="ARBA" id="ARBA00014409"/>
    </source>
</evidence>
<dbReference type="PROSITE" id="PS50819">
    <property type="entry name" value="INTEIN_ENDONUCLEASE"/>
    <property type="match status" value="1"/>
</dbReference>
<dbReference type="GO" id="GO:0004519">
    <property type="term" value="F:endonuclease activity"/>
    <property type="evidence" value="ECO:0007669"/>
    <property type="project" value="InterPro"/>
</dbReference>
<dbReference type="STRING" id="1121301.SAMN02745912_01524"/>
<proteinExistence type="inferred from homology"/>
<dbReference type="EC" id="1.17.4.1" evidence="3 16"/>
<dbReference type="OrthoDB" id="9762933at2"/>
<keyword evidence="10 16" id="KW-0560">Oxidoreductase</keyword>
<dbReference type="InterPro" id="IPR013509">
    <property type="entry name" value="RNR_lsu_N"/>
</dbReference>
<dbReference type="InterPro" id="IPR000788">
    <property type="entry name" value="RNR_lg_C"/>
</dbReference>
<dbReference type="InterPro" id="IPR003586">
    <property type="entry name" value="Hint_dom_C"/>
</dbReference>
<dbReference type="EMBL" id="FRAG01000014">
    <property type="protein sequence ID" value="SHJ89461.1"/>
    <property type="molecule type" value="Genomic_DNA"/>
</dbReference>
<dbReference type="NCBIfam" id="TIGR01445">
    <property type="entry name" value="intein_Nterm"/>
    <property type="match status" value="1"/>
</dbReference>
<evidence type="ECO:0000313" key="19">
    <source>
        <dbReference type="Proteomes" id="UP000184465"/>
    </source>
</evidence>
<dbReference type="CDD" id="cd20336">
    <property type="entry name" value="Rcat_RBR"/>
    <property type="match status" value="1"/>
</dbReference>
<accession>A0A1M6N157</accession>
<dbReference type="UniPathway" id="UPA00326"/>
<dbReference type="Pfam" id="PF14528">
    <property type="entry name" value="LAGLIDADG_3"/>
    <property type="match status" value="1"/>
</dbReference>
<evidence type="ECO:0000259" key="17">
    <source>
        <dbReference type="PROSITE" id="PS50819"/>
    </source>
</evidence>
<keyword evidence="12" id="KW-1015">Disulfide bond</keyword>
<evidence type="ECO:0000256" key="8">
    <source>
        <dbReference type="ARBA" id="ARBA00022813"/>
    </source>
</evidence>
<reference evidence="18 19" key="1">
    <citation type="submission" date="2016-11" db="EMBL/GenBank/DDBJ databases">
        <authorList>
            <person name="Jaros S."/>
            <person name="Januszkiewicz K."/>
            <person name="Wedrychowicz H."/>
        </authorList>
    </citation>
    <scope>NUCLEOTIDE SEQUENCE [LARGE SCALE GENOMIC DNA]</scope>
    <source>
        <strain evidence="18 19">DSM 15212</strain>
    </source>
</reference>
<dbReference type="SUPFAM" id="SSF55608">
    <property type="entry name" value="Homing endonucleases"/>
    <property type="match status" value="1"/>
</dbReference>
<dbReference type="PRINTS" id="PR00379">
    <property type="entry name" value="INTEIN"/>
</dbReference>
<keyword evidence="8" id="KW-0068">Autocatalytic cleavage</keyword>
<dbReference type="InterPro" id="IPR024434">
    <property type="entry name" value="TSCPD_dom"/>
</dbReference>
<comment type="cofactor">
    <cofactor evidence="1 16">
        <name>adenosylcob(III)alamin</name>
        <dbReference type="ChEBI" id="CHEBI:18408"/>
    </cofactor>
</comment>
<keyword evidence="6 16" id="KW-0237">DNA synthesis</keyword>
<dbReference type="GO" id="GO:0031419">
    <property type="term" value="F:cobalamin binding"/>
    <property type="evidence" value="ECO:0007669"/>
    <property type="project" value="UniProtKB-KW"/>
</dbReference>
<evidence type="ECO:0000256" key="2">
    <source>
        <dbReference type="ARBA" id="ARBA00007405"/>
    </source>
</evidence>
<dbReference type="PANTHER" id="PTHR43371:SF1">
    <property type="entry name" value="RIBONUCLEOSIDE-DIPHOSPHATE REDUCTASE"/>
    <property type="match status" value="1"/>
</dbReference>
<dbReference type="SUPFAM" id="SSF48168">
    <property type="entry name" value="R1 subunit of ribonucleotide reductase, N-terminal domain"/>
    <property type="match status" value="1"/>
</dbReference>
<evidence type="ECO:0000313" key="18">
    <source>
        <dbReference type="EMBL" id="SHJ89461.1"/>
    </source>
</evidence>
<keyword evidence="11" id="KW-0215">Deoxyribonucleotide synthesis</keyword>
<keyword evidence="9" id="KW-0651">Protein splicing</keyword>
<comment type="function">
    <text evidence="14 16">Catalyzes the reduction of ribonucleotides to deoxyribonucleotides. May function to provide a pool of deoxyribonucleotide precursors for DNA repair during oxygen limitation and/or for immediate growth after restoration of oxygen.</text>
</comment>
<dbReference type="InterPro" id="IPR030934">
    <property type="entry name" value="Intein_C"/>
</dbReference>
<protein>
    <recommendedName>
        <fullName evidence="4 16">Vitamin B12-dependent ribonucleotide reductase</fullName>
        <ecNumber evidence="3 16">1.17.4.1</ecNumber>
    </recommendedName>
</protein>
<evidence type="ECO:0000256" key="13">
    <source>
        <dbReference type="ARBA" id="ARBA00023285"/>
    </source>
</evidence>
<dbReference type="NCBIfam" id="TIGR02504">
    <property type="entry name" value="NrdJ_Z"/>
    <property type="match status" value="1"/>
</dbReference>
<dbReference type="NCBIfam" id="TIGR01443">
    <property type="entry name" value="intein_Cterm"/>
    <property type="match status" value="1"/>
</dbReference>
<dbReference type="PROSITE" id="PS50817">
    <property type="entry name" value="INTEIN_N_TER"/>
    <property type="match status" value="1"/>
</dbReference>